<dbReference type="AlphaFoldDB" id="A0A174AWI6"/>
<name>A0A174AWI6_9FIRM</name>
<proteinExistence type="predicted"/>
<reference evidence="5 6" key="1">
    <citation type="submission" date="2015-09" db="EMBL/GenBank/DDBJ databases">
        <authorList>
            <consortium name="Pathogen Informatics"/>
        </authorList>
    </citation>
    <scope>NUCLEOTIDE SEQUENCE [LARGE SCALE GENOMIC DNA]</scope>
    <source>
        <strain evidence="2 5">2789STDY5608866</strain>
        <strain evidence="1 6">2789STDY5834961</strain>
    </source>
</reference>
<reference evidence="4" key="4">
    <citation type="submission" date="2020-02" db="EMBL/GenBank/DDBJ databases">
        <authorList>
            <person name="Littmann E."/>
            <person name="Sorbara M."/>
        </authorList>
    </citation>
    <scope>NUCLEOTIDE SEQUENCE</scope>
    <source>
        <strain evidence="4">MSK.10.16</strain>
    </source>
</reference>
<dbReference type="RefSeq" id="WP_055181685.1">
    <property type="nucleotide sequence ID" value="NZ_CABIWY010000007.1"/>
</dbReference>
<dbReference type="EMBL" id="JAAIOD010000011">
    <property type="protein sequence ID" value="NSE58350.1"/>
    <property type="molecule type" value="Genomic_DNA"/>
</dbReference>
<dbReference type="Proteomes" id="UP000095597">
    <property type="component" value="Unassembled WGS sequence"/>
</dbReference>
<reference evidence="4" key="3">
    <citation type="journal article" date="2020" name="Cell Host Microbe">
        <title>Functional and Genomic Variation between Human-Derived Isolates of Lachnospiraceae Reveals Inter- and Intra-Species Diversity.</title>
        <authorList>
            <person name="Sorbara M.T."/>
            <person name="Littmann E.R."/>
            <person name="Fontana E."/>
            <person name="Moody T.U."/>
            <person name="Kohout C.E."/>
            <person name="Gjonbalaj M."/>
            <person name="Eaton V."/>
            <person name="Seok R."/>
            <person name="Leiner I.M."/>
            <person name="Pamer E.G."/>
        </authorList>
    </citation>
    <scope>NUCLEOTIDE SEQUENCE</scope>
    <source>
        <strain evidence="4">MSK.10.16</strain>
    </source>
</reference>
<dbReference type="EMBL" id="CYYY01000007">
    <property type="protein sequence ID" value="CUN92523.1"/>
    <property type="molecule type" value="Genomic_DNA"/>
</dbReference>
<sequence>MKKNEKIRTPLGIISVFKNEIPERYHCAAEPEILRISETHIRIRTIDQAVSWGEEVYSPRLHQNCMNPENITLYPLEIEWNGDKVTVSDHYGMKRWITGEKLPEIQDWNLKLKKLRCNPCRNCGRC</sequence>
<dbReference type="EMBL" id="CYXO01000017">
    <property type="protein sequence ID" value="CUN20456.1"/>
    <property type="molecule type" value="Genomic_DNA"/>
</dbReference>
<evidence type="ECO:0000313" key="3">
    <source>
        <dbReference type="EMBL" id="MZK41212.1"/>
    </source>
</evidence>
<dbReference type="Proteomes" id="UP000724058">
    <property type="component" value="Unassembled WGS sequence"/>
</dbReference>
<organism evidence="2 5">
    <name type="scientific">Dorea longicatena</name>
    <dbReference type="NCBI Taxonomy" id="88431"/>
    <lineage>
        <taxon>Bacteria</taxon>
        <taxon>Bacillati</taxon>
        <taxon>Bacillota</taxon>
        <taxon>Clostridia</taxon>
        <taxon>Lachnospirales</taxon>
        <taxon>Lachnospiraceae</taxon>
        <taxon>Dorea</taxon>
    </lineage>
</organism>
<evidence type="ECO:0000313" key="7">
    <source>
        <dbReference type="Proteomes" id="UP000472916"/>
    </source>
</evidence>
<evidence type="ECO:0000313" key="1">
    <source>
        <dbReference type="EMBL" id="CUN20456.1"/>
    </source>
</evidence>
<dbReference type="OrthoDB" id="2055029at2"/>
<evidence type="ECO:0000313" key="4">
    <source>
        <dbReference type="EMBL" id="NSE58350.1"/>
    </source>
</evidence>
<gene>
    <name evidence="2" type="ORF">ERS852423_01815</name>
    <name evidence="1" type="ORF">ERS852573_02454</name>
    <name evidence="4" type="ORF">G4332_09510</name>
    <name evidence="3" type="ORF">GT528_05680</name>
</gene>
<evidence type="ECO:0000313" key="2">
    <source>
        <dbReference type="EMBL" id="CUN92523.1"/>
    </source>
</evidence>
<evidence type="ECO:0000313" key="6">
    <source>
        <dbReference type="Proteomes" id="UP000095597"/>
    </source>
</evidence>
<dbReference type="EMBL" id="WWSC01000005">
    <property type="protein sequence ID" value="MZK41212.1"/>
    <property type="molecule type" value="Genomic_DNA"/>
</dbReference>
<dbReference type="Proteomes" id="UP000095439">
    <property type="component" value="Unassembled WGS sequence"/>
</dbReference>
<accession>A0A174AWI6</accession>
<dbReference type="Proteomes" id="UP000472916">
    <property type="component" value="Unassembled WGS sequence"/>
</dbReference>
<evidence type="ECO:0000313" key="5">
    <source>
        <dbReference type="Proteomes" id="UP000095439"/>
    </source>
</evidence>
<reference evidence="3 7" key="2">
    <citation type="journal article" date="2019" name="Nat. Med.">
        <title>A library of human gut bacterial isolates paired with longitudinal multiomics data enables mechanistic microbiome research.</title>
        <authorList>
            <person name="Poyet M."/>
            <person name="Groussin M."/>
            <person name="Gibbons S.M."/>
            <person name="Avila-Pacheco J."/>
            <person name="Jiang X."/>
            <person name="Kearney S.M."/>
            <person name="Perrotta A.R."/>
            <person name="Berdy B."/>
            <person name="Zhao S."/>
            <person name="Lieberman T.D."/>
            <person name="Swanson P.K."/>
            <person name="Smith M."/>
            <person name="Roesemann S."/>
            <person name="Alexander J.E."/>
            <person name="Rich S.A."/>
            <person name="Livny J."/>
            <person name="Vlamakis H."/>
            <person name="Clish C."/>
            <person name="Bullock K."/>
            <person name="Deik A."/>
            <person name="Scott J."/>
            <person name="Pierce K.A."/>
            <person name="Xavier R.J."/>
            <person name="Alm E.J."/>
        </authorList>
    </citation>
    <scope>NUCLEOTIDE SEQUENCE [LARGE SCALE GENOMIC DNA]</scope>
    <source>
        <strain evidence="3 7">BIOML-A6</strain>
    </source>
</reference>
<protein>
    <submittedName>
        <fullName evidence="2">Uncharacterized protein</fullName>
    </submittedName>
</protein>